<accession>A0ABP8CH08</accession>
<dbReference type="Gene3D" id="3.10.450.50">
    <property type="match status" value="1"/>
</dbReference>
<dbReference type="Proteomes" id="UP001501710">
    <property type="component" value="Unassembled WGS sequence"/>
</dbReference>
<protein>
    <recommendedName>
        <fullName evidence="1">SnoaL-like domain-containing protein</fullName>
    </recommendedName>
</protein>
<name>A0ABP8CH08_9ACTN</name>
<sequence>MLMTSDDALSPRQIVARYFEMWNTGDVSIASEILHPDWVDHAHPEVAGPDGVREAVEQLRAARPDLRFEIESILGEEDLVVAVGTVGQTAQDPSTRLVWLVRMKDGQMADLRTYRDISE</sequence>
<evidence type="ECO:0000313" key="3">
    <source>
        <dbReference type="Proteomes" id="UP001501710"/>
    </source>
</evidence>
<dbReference type="InterPro" id="IPR037401">
    <property type="entry name" value="SnoaL-like"/>
</dbReference>
<keyword evidence="3" id="KW-1185">Reference proteome</keyword>
<dbReference type="EMBL" id="BAABAS010000020">
    <property type="protein sequence ID" value="GAA4239014.1"/>
    <property type="molecule type" value="Genomic_DNA"/>
</dbReference>
<organism evidence="2 3">
    <name type="scientific">Actinomadura meridiana</name>
    <dbReference type="NCBI Taxonomy" id="559626"/>
    <lineage>
        <taxon>Bacteria</taxon>
        <taxon>Bacillati</taxon>
        <taxon>Actinomycetota</taxon>
        <taxon>Actinomycetes</taxon>
        <taxon>Streptosporangiales</taxon>
        <taxon>Thermomonosporaceae</taxon>
        <taxon>Actinomadura</taxon>
    </lineage>
</organism>
<comment type="caution">
    <text evidence="2">The sequence shown here is derived from an EMBL/GenBank/DDBJ whole genome shotgun (WGS) entry which is preliminary data.</text>
</comment>
<evidence type="ECO:0000259" key="1">
    <source>
        <dbReference type="Pfam" id="PF12680"/>
    </source>
</evidence>
<feature type="domain" description="SnoaL-like" evidence="1">
    <location>
        <begin position="15"/>
        <end position="109"/>
    </location>
</feature>
<reference evidence="3" key="1">
    <citation type="journal article" date="2019" name="Int. J. Syst. Evol. Microbiol.">
        <title>The Global Catalogue of Microorganisms (GCM) 10K type strain sequencing project: providing services to taxonomists for standard genome sequencing and annotation.</title>
        <authorList>
            <consortium name="The Broad Institute Genomics Platform"/>
            <consortium name="The Broad Institute Genome Sequencing Center for Infectious Disease"/>
            <person name="Wu L."/>
            <person name="Ma J."/>
        </authorList>
    </citation>
    <scope>NUCLEOTIDE SEQUENCE [LARGE SCALE GENOMIC DNA]</scope>
    <source>
        <strain evidence="3">JCM 17440</strain>
    </source>
</reference>
<dbReference type="Pfam" id="PF12680">
    <property type="entry name" value="SnoaL_2"/>
    <property type="match status" value="1"/>
</dbReference>
<dbReference type="SUPFAM" id="SSF54427">
    <property type="entry name" value="NTF2-like"/>
    <property type="match status" value="1"/>
</dbReference>
<gene>
    <name evidence="2" type="ORF">GCM10022254_57370</name>
</gene>
<proteinExistence type="predicted"/>
<dbReference type="InterPro" id="IPR032710">
    <property type="entry name" value="NTF2-like_dom_sf"/>
</dbReference>
<evidence type="ECO:0000313" key="2">
    <source>
        <dbReference type="EMBL" id="GAA4239014.1"/>
    </source>
</evidence>